<dbReference type="AlphaFoldDB" id="A0AAE3W984"/>
<protein>
    <submittedName>
        <fullName evidence="2">DUF4345 domain-containing protein</fullName>
    </submittedName>
</protein>
<comment type="caution">
    <text evidence="2">The sequence shown here is derived from an EMBL/GenBank/DDBJ whole genome shotgun (WGS) entry which is preliminary data.</text>
</comment>
<feature type="transmembrane region" description="Helical" evidence="1">
    <location>
        <begin position="45"/>
        <end position="64"/>
    </location>
</feature>
<gene>
    <name evidence="2" type="ORF">NO357_02170</name>
</gene>
<evidence type="ECO:0000256" key="1">
    <source>
        <dbReference type="SAM" id="Phobius"/>
    </source>
</evidence>
<dbReference type="Proteomes" id="UP001226762">
    <property type="component" value="Unassembled WGS sequence"/>
</dbReference>
<feature type="transmembrane region" description="Helical" evidence="1">
    <location>
        <begin position="7"/>
        <end position="33"/>
    </location>
</feature>
<keyword evidence="1" id="KW-0472">Membrane</keyword>
<dbReference type="RefSeq" id="WP_306733971.1">
    <property type="nucleotide sequence ID" value="NZ_JANHAX010000001.1"/>
</dbReference>
<reference evidence="2" key="1">
    <citation type="submission" date="2022-07" db="EMBL/GenBank/DDBJ databases">
        <authorList>
            <person name="Otstavnykh N."/>
            <person name="Isaeva M."/>
            <person name="Bystritskaya E."/>
        </authorList>
    </citation>
    <scope>NUCLEOTIDE SEQUENCE</scope>
    <source>
        <strain evidence="2">KCTC 52189</strain>
    </source>
</reference>
<feature type="transmembrane region" description="Helical" evidence="1">
    <location>
        <begin position="71"/>
        <end position="89"/>
    </location>
</feature>
<dbReference type="InterPro" id="IPR025597">
    <property type="entry name" value="DUF4345"/>
</dbReference>
<sequence length="127" mass="13962">MRRRLQIVMGVLSVVPLAFGLMNTVGGAGLLVPQDAVTAAMDSQFRFQSAWYLALAVIIWWMIPQVERQTALFRIIVAFLFIGGLARVWSATTLGMPPGDMFAGMVLELCLPILIPWQARVAREAAS</sequence>
<evidence type="ECO:0000313" key="3">
    <source>
        <dbReference type="Proteomes" id="UP001226762"/>
    </source>
</evidence>
<keyword evidence="1" id="KW-0812">Transmembrane</keyword>
<evidence type="ECO:0000313" key="2">
    <source>
        <dbReference type="EMBL" id="MDQ2088706.1"/>
    </source>
</evidence>
<organism evidence="2 3">
    <name type="scientific">Marimonas arenosa</name>
    <dbReference type="NCBI Taxonomy" id="1795305"/>
    <lineage>
        <taxon>Bacteria</taxon>
        <taxon>Pseudomonadati</taxon>
        <taxon>Pseudomonadota</taxon>
        <taxon>Alphaproteobacteria</taxon>
        <taxon>Rhodobacterales</taxon>
        <taxon>Paracoccaceae</taxon>
        <taxon>Marimonas</taxon>
    </lineage>
</organism>
<reference evidence="2" key="2">
    <citation type="submission" date="2023-02" db="EMBL/GenBank/DDBJ databases">
        <title>'Rhodoalgimonas zhirmunskyi' gen. nov., isolated from a red alga.</title>
        <authorList>
            <person name="Nedashkovskaya O.I."/>
            <person name="Otstavnykh N.Y."/>
            <person name="Bystritskaya E.P."/>
            <person name="Balabanova L.A."/>
            <person name="Isaeva M.P."/>
        </authorList>
    </citation>
    <scope>NUCLEOTIDE SEQUENCE</scope>
    <source>
        <strain evidence="2">KCTC 52189</strain>
    </source>
</reference>
<dbReference type="EMBL" id="JANHAX010000001">
    <property type="protein sequence ID" value="MDQ2088706.1"/>
    <property type="molecule type" value="Genomic_DNA"/>
</dbReference>
<dbReference type="Pfam" id="PF14248">
    <property type="entry name" value="DUF4345"/>
    <property type="match status" value="1"/>
</dbReference>
<proteinExistence type="predicted"/>
<keyword evidence="3" id="KW-1185">Reference proteome</keyword>
<accession>A0AAE3W984</accession>
<name>A0AAE3W984_9RHOB</name>
<keyword evidence="1" id="KW-1133">Transmembrane helix</keyword>